<dbReference type="Pfam" id="PF16589">
    <property type="entry name" value="BRCT_2"/>
    <property type="match status" value="1"/>
</dbReference>
<feature type="domain" description="BRCT" evidence="2">
    <location>
        <begin position="114"/>
        <end position="184"/>
    </location>
</feature>
<evidence type="ECO:0000259" key="2">
    <source>
        <dbReference type="PROSITE" id="PS50172"/>
    </source>
</evidence>
<dbReference type="InterPro" id="IPR059215">
    <property type="entry name" value="BRCT2_TopBP1-like"/>
</dbReference>
<keyword evidence="1" id="KW-0677">Repeat</keyword>
<feature type="domain" description="BRCT" evidence="2">
    <location>
        <begin position="374"/>
        <end position="466"/>
    </location>
</feature>
<dbReference type="RefSeq" id="XP_022768094.1">
    <property type="nucleotide sequence ID" value="XM_022912359.1"/>
</dbReference>
<feature type="domain" description="BRCT" evidence="2">
    <location>
        <begin position="182"/>
        <end position="271"/>
    </location>
</feature>
<proteinExistence type="predicted"/>
<dbReference type="CDD" id="cd00027">
    <property type="entry name" value="BRCT"/>
    <property type="match status" value="1"/>
</dbReference>
<gene>
    <name evidence="4" type="primary">LOC111312259</name>
</gene>
<dbReference type="CDD" id="cd17731">
    <property type="entry name" value="BRCT_TopBP1_rpt2_like"/>
    <property type="match status" value="2"/>
</dbReference>
<evidence type="ECO:0000256" key="1">
    <source>
        <dbReference type="ARBA" id="ARBA00022737"/>
    </source>
</evidence>
<protein>
    <submittedName>
        <fullName evidence="4">DNA topoisomerase 2-binding protein 1-A isoform X1</fullName>
    </submittedName>
</protein>
<dbReference type="FunFam" id="3.40.50.10190:FF:000057">
    <property type="entry name" value="Transcription coactivator"/>
    <property type="match status" value="1"/>
</dbReference>
<dbReference type="CDD" id="cd17718">
    <property type="entry name" value="BRCT_TopBP1_rpt3"/>
    <property type="match status" value="1"/>
</dbReference>
<evidence type="ECO:0000313" key="3">
    <source>
        <dbReference type="Proteomes" id="UP000515121"/>
    </source>
</evidence>
<accession>A0A6P6AT71</accession>
<dbReference type="InterPro" id="IPR036420">
    <property type="entry name" value="BRCT_dom_sf"/>
</dbReference>
<evidence type="ECO:0000313" key="4">
    <source>
        <dbReference type="RefSeq" id="XP_022768094.1"/>
    </source>
</evidence>
<dbReference type="PANTHER" id="PTHR13561">
    <property type="entry name" value="DNA REPLICATION REGULATOR DPB11-RELATED"/>
    <property type="match status" value="1"/>
</dbReference>
<dbReference type="InterPro" id="IPR001357">
    <property type="entry name" value="BRCT_dom"/>
</dbReference>
<name>A0A6P6AT71_DURZI</name>
<feature type="domain" description="BRCT" evidence="2">
    <location>
        <begin position="565"/>
        <end position="653"/>
    </location>
</feature>
<dbReference type="AlphaFoldDB" id="A0A6P6AT71"/>
<dbReference type="PANTHER" id="PTHR13561:SF20">
    <property type="entry name" value="DNA TOPOISOMERASE 2-BINDING PROTEIN 1"/>
    <property type="match status" value="1"/>
</dbReference>
<dbReference type="Pfam" id="PF00533">
    <property type="entry name" value="BRCT"/>
    <property type="match status" value="2"/>
</dbReference>
<sequence>MMKTKAFKGSNVFMSRNLVPPEVFDKLHGVLKDNGAQVFLCCDPSRNGPDDFHVISSIDHDKFEDLRAKGCNLLGPQCVLSCAKENRALPKQGFTCCLAMDSLKVLASGFDIDEKVKIEKLVTAMGGVLHTKASLEVSFVVVKNVLAAKYKWALNVLKKPIVTIHWLYQCWSEHRIVPQESYRVLPFSGLTICVTRIPADERKEIEKLIIQNGGKYSAELTKKCTHLICDAPEGDKYKVARRWGLVHIVVRKWFDQSIARRACLNEESYPVQGGCASLKKNVSVSLSAQHSQDKFRGSSVSATSSVVPEFNLSTTPSTGLGDPDLEATLSQNMSSAVSDAQVIFKEDGGEAPILQPSNDTKLDGCVANDSQSEDNDLYLSDCRISLVGFEASEMRKLVTMVRRGGASRYMSCNDKLTHIIVGTPSEVEKKEIRGLAASGVIHVVKPNWLEDCDRQKKEIPVHQSHVAYELLLPKDSVLPVRGAVTGMISLNQSKSLVLTNSRTEMPPSLGKSLDDKPKINMKGSNSLEATVGSSKRGLLPIVNSTNNGAQKQQCDSIVQNLKNGMPSTVFKGKTFCFSISFPEDRRAEIVEWVDQGGGQFVADQVKGNVNFIIECHGVIRRSMIDSQITYVSTHWVRSCLEAGCLLDVGSHILYSPLPCQIPFPGFKGFRFCVSQYEEKDRLLLRNLCFILGAKFVEKLTKKVTHLLCKFTSGPKYEAAFKWGIHSVTSEWIYECVRQNKVVSLDPFCPKEVTAQDQEAGLCTVSQFPTQAVQMMSVDIPSQFMSQSQELRTQALGVKNGTIIGDRNDGYRDGAKQSIVHLKKARHLEDDGQNGPLASGVHLCEPVLNENSTENNKSKIAGEAAQVLPDVAAAIEDLLEQTSKIHDQKSPERDACDKSVSLYLLIFPILKMSTFHFLCTFVHWYQSLTIEQIFSSDCTGLHQDHTDSHSVIGLSRHWLSRTVRKDEISSYSGDVNVGGLYDGFSETQTESQVVGYEEDLSGRQMLIDRVRTRSSMA</sequence>
<dbReference type="PROSITE" id="PS50172">
    <property type="entry name" value="BRCT"/>
    <property type="match status" value="5"/>
</dbReference>
<dbReference type="GO" id="GO:0033314">
    <property type="term" value="P:mitotic DNA replication checkpoint signaling"/>
    <property type="evidence" value="ECO:0007669"/>
    <property type="project" value="TreeGrafter"/>
</dbReference>
<dbReference type="Pfam" id="PF12738">
    <property type="entry name" value="PTCB-BRCT"/>
    <property type="match status" value="2"/>
</dbReference>
<dbReference type="GeneID" id="111312259"/>
<dbReference type="KEGG" id="dzi:111312259"/>
<dbReference type="Proteomes" id="UP000515121">
    <property type="component" value="Unplaced"/>
</dbReference>
<dbReference type="FunFam" id="3.40.50.10190:FF:000052">
    <property type="entry name" value="Transcription coactivator"/>
    <property type="match status" value="1"/>
</dbReference>
<dbReference type="FunFam" id="3.40.50.10190:FF:000010">
    <property type="entry name" value="DNA topoisomerase II binding protein 1"/>
    <property type="match status" value="1"/>
</dbReference>
<dbReference type="FunFam" id="3.40.50.10190:FF:000061">
    <property type="entry name" value="Transcription coactivator"/>
    <property type="match status" value="1"/>
</dbReference>
<dbReference type="SUPFAM" id="SSF52113">
    <property type="entry name" value="BRCT domain"/>
    <property type="match status" value="5"/>
</dbReference>
<dbReference type="OrthoDB" id="251770at2759"/>
<dbReference type="SMART" id="SM00292">
    <property type="entry name" value="BRCT"/>
    <property type="match status" value="6"/>
</dbReference>
<organism evidence="3 4">
    <name type="scientific">Durio zibethinus</name>
    <name type="common">Durian</name>
    <dbReference type="NCBI Taxonomy" id="66656"/>
    <lineage>
        <taxon>Eukaryota</taxon>
        <taxon>Viridiplantae</taxon>
        <taxon>Streptophyta</taxon>
        <taxon>Embryophyta</taxon>
        <taxon>Tracheophyta</taxon>
        <taxon>Spermatophyta</taxon>
        <taxon>Magnoliopsida</taxon>
        <taxon>eudicotyledons</taxon>
        <taxon>Gunneridae</taxon>
        <taxon>Pentapetalae</taxon>
        <taxon>rosids</taxon>
        <taxon>malvids</taxon>
        <taxon>Malvales</taxon>
        <taxon>Malvaceae</taxon>
        <taxon>Helicteroideae</taxon>
        <taxon>Durio</taxon>
    </lineage>
</organism>
<reference evidence="4" key="1">
    <citation type="submission" date="2025-08" db="UniProtKB">
        <authorList>
            <consortium name="RefSeq"/>
        </authorList>
    </citation>
    <scope>IDENTIFICATION</scope>
    <source>
        <tissue evidence="4">Fruit stalk</tissue>
    </source>
</reference>
<keyword evidence="3" id="KW-1185">Reference proteome</keyword>
<dbReference type="Gene3D" id="3.40.50.10190">
    <property type="entry name" value="BRCT domain"/>
    <property type="match status" value="6"/>
</dbReference>
<dbReference type="GO" id="GO:0007095">
    <property type="term" value="P:mitotic G2 DNA damage checkpoint signaling"/>
    <property type="evidence" value="ECO:0007669"/>
    <property type="project" value="TreeGrafter"/>
</dbReference>
<feature type="domain" description="BRCT" evidence="2">
    <location>
        <begin position="666"/>
        <end position="749"/>
    </location>
</feature>
<dbReference type="GO" id="GO:0006270">
    <property type="term" value="P:DNA replication initiation"/>
    <property type="evidence" value="ECO:0007669"/>
    <property type="project" value="TreeGrafter"/>
</dbReference>